<keyword evidence="4" id="KW-1185">Reference proteome</keyword>
<proteinExistence type="inferred from homology"/>
<keyword evidence="2" id="KW-0808">Transferase</keyword>
<dbReference type="EMBL" id="JAUKTV010000017">
    <property type="protein sequence ID" value="KAK0710369.1"/>
    <property type="molecule type" value="Genomic_DNA"/>
</dbReference>
<evidence type="ECO:0000313" key="3">
    <source>
        <dbReference type="EMBL" id="KAK0710369.1"/>
    </source>
</evidence>
<dbReference type="Pfam" id="PF11991">
    <property type="entry name" value="Trp_DMAT"/>
    <property type="match status" value="1"/>
</dbReference>
<sequence>MACRPPHFCPPVRYAQLTSSFTRYNRFILPALGPRPQAGKKPLFNARITTDGSPVELSVNFKETSNLRTVRFTIEATGPEAGTPTDPYNQHQTTRLLQTMAQSIPSIHLSQYNTFTRSLFLPASTAPSLLPKVPPAPPSPKPG</sequence>
<comment type="caution">
    <text evidence="3">The sequence shown here is derived from an EMBL/GenBank/DDBJ whole genome shotgun (WGS) entry which is preliminary data.</text>
</comment>
<evidence type="ECO:0000256" key="1">
    <source>
        <dbReference type="ARBA" id="ARBA00010209"/>
    </source>
</evidence>
<accession>A0AA40A6V3</accession>
<dbReference type="GO" id="GO:0009820">
    <property type="term" value="P:alkaloid metabolic process"/>
    <property type="evidence" value="ECO:0007669"/>
    <property type="project" value="InterPro"/>
</dbReference>
<dbReference type="PANTHER" id="PTHR40627:SF4">
    <property type="entry name" value="PRENYLTRANSFERASE ASQH1-RELATED"/>
    <property type="match status" value="1"/>
</dbReference>
<comment type="similarity">
    <text evidence="1">Belongs to the tryptophan dimethylallyltransferase family.</text>
</comment>
<protein>
    <submittedName>
        <fullName evidence="3">Tryptophan dimethylallyltransferase-domain-containing protein</fullName>
    </submittedName>
</protein>
<name>A0AA40A6V3_9PEZI</name>
<evidence type="ECO:0000256" key="2">
    <source>
        <dbReference type="ARBA" id="ARBA00022679"/>
    </source>
</evidence>
<evidence type="ECO:0000313" key="4">
    <source>
        <dbReference type="Proteomes" id="UP001172159"/>
    </source>
</evidence>
<dbReference type="AlphaFoldDB" id="A0AA40A6V3"/>
<reference evidence="3" key="1">
    <citation type="submission" date="2023-06" db="EMBL/GenBank/DDBJ databases">
        <title>Genome-scale phylogeny and comparative genomics of the fungal order Sordariales.</title>
        <authorList>
            <consortium name="Lawrence Berkeley National Laboratory"/>
            <person name="Hensen N."/>
            <person name="Bonometti L."/>
            <person name="Westerberg I."/>
            <person name="Brannstrom I.O."/>
            <person name="Guillou S."/>
            <person name="Cros-Aarteil S."/>
            <person name="Calhoun S."/>
            <person name="Haridas S."/>
            <person name="Kuo A."/>
            <person name="Mondo S."/>
            <person name="Pangilinan J."/>
            <person name="Riley R."/>
            <person name="Labutti K."/>
            <person name="Andreopoulos B."/>
            <person name="Lipzen A."/>
            <person name="Chen C."/>
            <person name="Yanf M."/>
            <person name="Daum C."/>
            <person name="Ng V."/>
            <person name="Clum A."/>
            <person name="Steindorff A."/>
            <person name="Ohm R."/>
            <person name="Martin F."/>
            <person name="Silar P."/>
            <person name="Natvig D."/>
            <person name="Lalanne C."/>
            <person name="Gautier V."/>
            <person name="Ament-Velasquez S.L."/>
            <person name="Kruys A."/>
            <person name="Hutchinson M.I."/>
            <person name="Powell A.J."/>
            <person name="Barry K."/>
            <person name="Miller A.N."/>
            <person name="Grigoriev I.V."/>
            <person name="Debuchy R."/>
            <person name="Gladieux P."/>
            <person name="Thoren M.H."/>
            <person name="Johannesson H."/>
        </authorList>
    </citation>
    <scope>NUCLEOTIDE SEQUENCE</scope>
    <source>
        <strain evidence="3">CBS 540.89</strain>
    </source>
</reference>
<gene>
    <name evidence="3" type="ORF">B0T21DRAFT_427426</name>
</gene>
<dbReference type="Proteomes" id="UP001172159">
    <property type="component" value="Unassembled WGS sequence"/>
</dbReference>
<dbReference type="PANTHER" id="PTHR40627">
    <property type="entry name" value="INDOLE PRENYLTRANSFERASE TDIB-RELATED"/>
    <property type="match status" value="1"/>
</dbReference>
<dbReference type="InterPro" id="IPR017795">
    <property type="entry name" value="ABBA_NscD-like"/>
</dbReference>
<dbReference type="GO" id="GO:0016765">
    <property type="term" value="F:transferase activity, transferring alkyl or aryl (other than methyl) groups"/>
    <property type="evidence" value="ECO:0007669"/>
    <property type="project" value="InterPro"/>
</dbReference>
<organism evidence="3 4">
    <name type="scientific">Apiosordaria backusii</name>
    <dbReference type="NCBI Taxonomy" id="314023"/>
    <lineage>
        <taxon>Eukaryota</taxon>
        <taxon>Fungi</taxon>
        <taxon>Dikarya</taxon>
        <taxon>Ascomycota</taxon>
        <taxon>Pezizomycotina</taxon>
        <taxon>Sordariomycetes</taxon>
        <taxon>Sordariomycetidae</taxon>
        <taxon>Sordariales</taxon>
        <taxon>Lasiosphaeriaceae</taxon>
        <taxon>Apiosordaria</taxon>
    </lineage>
</organism>